<dbReference type="Proteomes" id="UP000800041">
    <property type="component" value="Unassembled WGS sequence"/>
</dbReference>
<feature type="region of interest" description="Disordered" evidence="1">
    <location>
        <begin position="38"/>
        <end position="108"/>
    </location>
</feature>
<feature type="compositionally biased region" description="Basic and acidic residues" evidence="1">
    <location>
        <begin position="207"/>
        <end position="220"/>
    </location>
</feature>
<evidence type="ECO:0000313" key="3">
    <source>
        <dbReference type="Proteomes" id="UP000800041"/>
    </source>
</evidence>
<dbReference type="EMBL" id="ML977209">
    <property type="protein sequence ID" value="KAF1981050.1"/>
    <property type="molecule type" value="Genomic_DNA"/>
</dbReference>
<keyword evidence="3" id="KW-1185">Reference proteome</keyword>
<accession>A0A6G1GJP3</accession>
<evidence type="ECO:0000313" key="2">
    <source>
        <dbReference type="EMBL" id="KAF1981050.1"/>
    </source>
</evidence>
<gene>
    <name evidence="2" type="ORF">K402DRAFT_425701</name>
</gene>
<feature type="compositionally biased region" description="Acidic residues" evidence="1">
    <location>
        <begin position="99"/>
        <end position="108"/>
    </location>
</feature>
<sequence>MPSHKYMSYRTRDPEDNIALLLASESWDHQKTRRALILLEAARRGEPPPIFSDRPPPSDDDDKSLDSFDSDAASKMDLPKNIPSRIPTPDPYHTPYCQEEGDEAKENEEEEIDDGYVLTRPFDDIAEVTVPFQPTLQRAFGDMHPVILSERDKEIWTQVLAKNHDPTLTSHINRIVAMSQDYENGDYTPSSARYCKSSPATRFQKMNKGDLWDSDSSHEDSDFEEDEGDYAVVKDSNCADISSSKNGAEGLVISLLRDLIF</sequence>
<name>A0A6G1GJP3_9PEZI</name>
<dbReference type="AlphaFoldDB" id="A0A6G1GJP3"/>
<feature type="region of interest" description="Disordered" evidence="1">
    <location>
        <begin position="206"/>
        <end position="225"/>
    </location>
</feature>
<proteinExistence type="predicted"/>
<organism evidence="2 3">
    <name type="scientific">Aulographum hederae CBS 113979</name>
    <dbReference type="NCBI Taxonomy" id="1176131"/>
    <lineage>
        <taxon>Eukaryota</taxon>
        <taxon>Fungi</taxon>
        <taxon>Dikarya</taxon>
        <taxon>Ascomycota</taxon>
        <taxon>Pezizomycotina</taxon>
        <taxon>Dothideomycetes</taxon>
        <taxon>Pleosporomycetidae</taxon>
        <taxon>Aulographales</taxon>
        <taxon>Aulographaceae</taxon>
    </lineage>
</organism>
<evidence type="ECO:0000256" key="1">
    <source>
        <dbReference type="SAM" id="MobiDB-lite"/>
    </source>
</evidence>
<reference evidence="2" key="1">
    <citation type="journal article" date="2020" name="Stud. Mycol.">
        <title>101 Dothideomycetes genomes: a test case for predicting lifestyles and emergence of pathogens.</title>
        <authorList>
            <person name="Haridas S."/>
            <person name="Albert R."/>
            <person name="Binder M."/>
            <person name="Bloem J."/>
            <person name="Labutti K."/>
            <person name="Salamov A."/>
            <person name="Andreopoulos B."/>
            <person name="Baker S."/>
            <person name="Barry K."/>
            <person name="Bills G."/>
            <person name="Bluhm B."/>
            <person name="Cannon C."/>
            <person name="Castanera R."/>
            <person name="Culley D."/>
            <person name="Daum C."/>
            <person name="Ezra D."/>
            <person name="Gonzalez J."/>
            <person name="Henrissat B."/>
            <person name="Kuo A."/>
            <person name="Liang C."/>
            <person name="Lipzen A."/>
            <person name="Lutzoni F."/>
            <person name="Magnuson J."/>
            <person name="Mondo S."/>
            <person name="Nolan M."/>
            <person name="Ohm R."/>
            <person name="Pangilinan J."/>
            <person name="Park H.-J."/>
            <person name="Ramirez L."/>
            <person name="Alfaro M."/>
            <person name="Sun H."/>
            <person name="Tritt A."/>
            <person name="Yoshinaga Y."/>
            <person name="Zwiers L.-H."/>
            <person name="Turgeon B."/>
            <person name="Goodwin S."/>
            <person name="Spatafora J."/>
            <person name="Crous P."/>
            <person name="Grigoriev I."/>
        </authorList>
    </citation>
    <scope>NUCLEOTIDE SEQUENCE</scope>
    <source>
        <strain evidence="2">CBS 113979</strain>
    </source>
</reference>
<protein>
    <submittedName>
        <fullName evidence="2">Uncharacterized protein</fullName>
    </submittedName>
</protein>